<dbReference type="GO" id="GO:0008061">
    <property type="term" value="F:chitin binding"/>
    <property type="evidence" value="ECO:0007669"/>
    <property type="project" value="InterPro"/>
</dbReference>
<name>A0A5M3MW68_CONPW</name>
<dbReference type="RefSeq" id="XP_007767173.1">
    <property type="nucleotide sequence ID" value="XM_007768983.1"/>
</dbReference>
<accession>A0A5M3MW68</accession>
<dbReference type="OMA" id="WMGNFTA"/>
<dbReference type="GO" id="GO:0008843">
    <property type="term" value="F:endochitinase activity"/>
    <property type="evidence" value="ECO:0007669"/>
    <property type="project" value="UniProtKB-EC"/>
</dbReference>
<dbReference type="PROSITE" id="PS01095">
    <property type="entry name" value="GH18_1"/>
    <property type="match status" value="1"/>
</dbReference>
<keyword evidence="2 7" id="KW-0378">Hydrolase</keyword>
<dbReference type="InterPro" id="IPR017853">
    <property type="entry name" value="GH"/>
</dbReference>
<evidence type="ECO:0000256" key="2">
    <source>
        <dbReference type="ARBA" id="ARBA00022801"/>
    </source>
</evidence>
<protein>
    <submittedName>
        <fullName evidence="10">Glycoside hydrolase family 18 protein</fullName>
    </submittedName>
</protein>
<dbReference type="GO" id="GO:0005576">
    <property type="term" value="C:extracellular region"/>
    <property type="evidence" value="ECO:0007669"/>
    <property type="project" value="TreeGrafter"/>
</dbReference>
<dbReference type="PROSITE" id="PS51910">
    <property type="entry name" value="GH18_2"/>
    <property type="match status" value="1"/>
</dbReference>
<dbReference type="InterPro" id="IPR029070">
    <property type="entry name" value="Chitinase_insertion_sf"/>
</dbReference>
<reference evidence="11" key="1">
    <citation type="journal article" date="2012" name="Science">
        <title>The Paleozoic origin of enzymatic lignin decomposition reconstructed from 31 fungal genomes.</title>
        <authorList>
            <person name="Floudas D."/>
            <person name="Binder M."/>
            <person name="Riley R."/>
            <person name="Barry K."/>
            <person name="Blanchette R.A."/>
            <person name="Henrissat B."/>
            <person name="Martinez A.T."/>
            <person name="Otillar R."/>
            <person name="Spatafora J.W."/>
            <person name="Yadav J.S."/>
            <person name="Aerts A."/>
            <person name="Benoit I."/>
            <person name="Boyd A."/>
            <person name="Carlson A."/>
            <person name="Copeland A."/>
            <person name="Coutinho P.M."/>
            <person name="de Vries R.P."/>
            <person name="Ferreira P."/>
            <person name="Findley K."/>
            <person name="Foster B."/>
            <person name="Gaskell J."/>
            <person name="Glotzer D."/>
            <person name="Gorecki P."/>
            <person name="Heitman J."/>
            <person name="Hesse C."/>
            <person name="Hori C."/>
            <person name="Igarashi K."/>
            <person name="Jurgens J.A."/>
            <person name="Kallen N."/>
            <person name="Kersten P."/>
            <person name="Kohler A."/>
            <person name="Kuees U."/>
            <person name="Kumar T.K.A."/>
            <person name="Kuo A."/>
            <person name="LaButti K."/>
            <person name="Larrondo L.F."/>
            <person name="Lindquist E."/>
            <person name="Ling A."/>
            <person name="Lombard V."/>
            <person name="Lucas S."/>
            <person name="Lundell T."/>
            <person name="Martin R."/>
            <person name="McLaughlin D.J."/>
            <person name="Morgenstern I."/>
            <person name="Morin E."/>
            <person name="Murat C."/>
            <person name="Nagy L.G."/>
            <person name="Nolan M."/>
            <person name="Ohm R.A."/>
            <person name="Patyshakuliyeva A."/>
            <person name="Rokas A."/>
            <person name="Ruiz-Duenas F.J."/>
            <person name="Sabat G."/>
            <person name="Salamov A."/>
            <person name="Samejima M."/>
            <person name="Schmutz J."/>
            <person name="Slot J.C."/>
            <person name="St John F."/>
            <person name="Stenlid J."/>
            <person name="Sun H."/>
            <person name="Sun S."/>
            <person name="Syed K."/>
            <person name="Tsang A."/>
            <person name="Wiebenga A."/>
            <person name="Young D."/>
            <person name="Pisabarro A."/>
            <person name="Eastwood D.C."/>
            <person name="Martin F."/>
            <person name="Cullen D."/>
            <person name="Grigoriev I.V."/>
            <person name="Hibbett D.S."/>
        </authorList>
    </citation>
    <scope>NUCLEOTIDE SEQUENCE [LARGE SCALE GENOMIC DNA]</scope>
    <source>
        <strain evidence="11">RWD-64-598 SS2</strain>
    </source>
</reference>
<proteinExistence type="inferred from homology"/>
<feature type="domain" description="GH18" evidence="9">
    <location>
        <begin position="1"/>
        <end position="398"/>
    </location>
</feature>
<dbReference type="PANTHER" id="PTHR11177:SF317">
    <property type="entry name" value="CHITINASE 12-RELATED"/>
    <property type="match status" value="1"/>
</dbReference>
<dbReference type="OrthoDB" id="76388at2759"/>
<dbReference type="SUPFAM" id="SSF54556">
    <property type="entry name" value="Chitinase insertion domain"/>
    <property type="match status" value="1"/>
</dbReference>
<gene>
    <name evidence="10" type="ORF">CONPUDRAFT_121948</name>
</gene>
<evidence type="ECO:0000256" key="4">
    <source>
        <dbReference type="ARBA" id="ARBA00023277"/>
    </source>
</evidence>
<dbReference type="InterPro" id="IPR011583">
    <property type="entry name" value="Chitinase_II/V-like_cat"/>
</dbReference>
<comment type="caution">
    <text evidence="10">The sequence shown here is derived from an EMBL/GenBank/DDBJ whole genome shotgun (WGS) entry which is preliminary data.</text>
</comment>
<dbReference type="InterPro" id="IPR001579">
    <property type="entry name" value="Glyco_hydro_18_chit_AS"/>
</dbReference>
<keyword evidence="4" id="KW-0119">Carbohydrate metabolism</keyword>
<dbReference type="InterPro" id="IPR001223">
    <property type="entry name" value="Glyco_hydro18_cat"/>
</dbReference>
<dbReference type="SUPFAM" id="SSF51445">
    <property type="entry name" value="(Trans)glycosidases"/>
    <property type="match status" value="1"/>
</dbReference>
<dbReference type="Pfam" id="PF00704">
    <property type="entry name" value="Glyco_hydro_18"/>
    <property type="match status" value="1"/>
</dbReference>
<dbReference type="GeneID" id="19199652"/>
<evidence type="ECO:0000256" key="1">
    <source>
        <dbReference type="ARBA" id="ARBA00000822"/>
    </source>
</evidence>
<dbReference type="InterPro" id="IPR050314">
    <property type="entry name" value="Glycosyl_Hydrlase_18"/>
</dbReference>
<dbReference type="EMBL" id="JH711576">
    <property type="protein sequence ID" value="EIW83398.1"/>
    <property type="molecule type" value="Genomic_DNA"/>
</dbReference>
<evidence type="ECO:0000256" key="8">
    <source>
        <dbReference type="RuleBase" id="RU004453"/>
    </source>
</evidence>
<evidence type="ECO:0000256" key="7">
    <source>
        <dbReference type="RuleBase" id="RU000489"/>
    </source>
</evidence>
<comment type="catalytic activity">
    <reaction evidence="1">
        <text>Random endo-hydrolysis of N-acetyl-beta-D-glucosaminide (1-&gt;4)-beta-linkages in chitin and chitodextrins.</text>
        <dbReference type="EC" id="3.2.1.14"/>
    </reaction>
</comment>
<evidence type="ECO:0000256" key="6">
    <source>
        <dbReference type="ARBA" id="ARBA00023326"/>
    </source>
</evidence>
<dbReference type="GO" id="GO:0000272">
    <property type="term" value="P:polysaccharide catabolic process"/>
    <property type="evidence" value="ECO:0007669"/>
    <property type="project" value="UniProtKB-KW"/>
</dbReference>
<keyword evidence="3" id="KW-0146">Chitin degradation</keyword>
<evidence type="ECO:0000256" key="3">
    <source>
        <dbReference type="ARBA" id="ARBA00023024"/>
    </source>
</evidence>
<dbReference type="KEGG" id="cput:CONPUDRAFT_121948"/>
<keyword evidence="6" id="KW-0624">Polysaccharide degradation</keyword>
<dbReference type="PANTHER" id="PTHR11177">
    <property type="entry name" value="CHITINASE"/>
    <property type="match status" value="1"/>
</dbReference>
<dbReference type="SMART" id="SM00636">
    <property type="entry name" value="Glyco_18"/>
    <property type="match status" value="1"/>
</dbReference>
<evidence type="ECO:0000313" key="10">
    <source>
        <dbReference type="EMBL" id="EIW83398.1"/>
    </source>
</evidence>
<dbReference type="GO" id="GO:0006032">
    <property type="term" value="P:chitin catabolic process"/>
    <property type="evidence" value="ECO:0007669"/>
    <property type="project" value="UniProtKB-KW"/>
</dbReference>
<dbReference type="Proteomes" id="UP000053558">
    <property type="component" value="Unassembled WGS sequence"/>
</dbReference>
<keyword evidence="5 7" id="KW-0326">Glycosidase</keyword>
<sequence length="423" mass="47280">MAKSASDRGIYARSFPPTLIPAQDLTHLLYAFAALDSSGNVALSDPWADVQAHLANERWDEPGNNMFGCLKLIYALKQNNRHLKSLLSIGGWGKEQAFHAIVVDPAKRQTFVRRCIELLEDHGFDGIDVDYEYPSNRDQAVGFTLLLQELRMALDEHANAKRRAGVPNAQICRFLLSIAVSCGPSTYAVLGEPFPSSGQSIASVMDQSLDLWNLMAYDFAGASWSNVADHQANLKGEQLSGEAAINWYSRQGVPLSKMVLGLPLYGRSFANTNGHGQPHNGLPESSRSSWEQGVYDYRALPIQGGHMHEDLRKGASWSFDPRLKEFVTFDNGNIARMKGEYTKERGLAGSMFWELSGDKRDDTEGDRERNRKKLQGIGKDYVDGDSLVRVVRETMGQLDHTWNWLSYNGSKYDNIKNQMGRLQ</sequence>
<evidence type="ECO:0000259" key="9">
    <source>
        <dbReference type="PROSITE" id="PS51910"/>
    </source>
</evidence>
<organism evidence="10 11">
    <name type="scientific">Coniophora puteana (strain RWD-64-598)</name>
    <name type="common">Brown rot fungus</name>
    <dbReference type="NCBI Taxonomy" id="741705"/>
    <lineage>
        <taxon>Eukaryota</taxon>
        <taxon>Fungi</taxon>
        <taxon>Dikarya</taxon>
        <taxon>Basidiomycota</taxon>
        <taxon>Agaricomycotina</taxon>
        <taxon>Agaricomycetes</taxon>
        <taxon>Agaricomycetidae</taxon>
        <taxon>Boletales</taxon>
        <taxon>Coniophorineae</taxon>
        <taxon>Coniophoraceae</taxon>
        <taxon>Coniophora</taxon>
    </lineage>
</organism>
<keyword evidence="11" id="KW-1185">Reference proteome</keyword>
<dbReference type="CDD" id="cd06548">
    <property type="entry name" value="GH18_chitinase"/>
    <property type="match status" value="1"/>
</dbReference>
<dbReference type="Gene3D" id="3.10.50.10">
    <property type="match status" value="1"/>
</dbReference>
<evidence type="ECO:0000256" key="5">
    <source>
        <dbReference type="ARBA" id="ARBA00023295"/>
    </source>
</evidence>
<evidence type="ECO:0000313" key="11">
    <source>
        <dbReference type="Proteomes" id="UP000053558"/>
    </source>
</evidence>
<comment type="similarity">
    <text evidence="8">Belongs to the glycosyl hydrolase 18 family.</text>
</comment>
<dbReference type="AlphaFoldDB" id="A0A5M3MW68"/>
<dbReference type="Gene3D" id="3.20.20.80">
    <property type="entry name" value="Glycosidases"/>
    <property type="match status" value="1"/>
</dbReference>